<evidence type="ECO:0000259" key="1">
    <source>
        <dbReference type="Pfam" id="PF04028"/>
    </source>
</evidence>
<sequence length="212" mass="23959">MKKFLNNYILPYLLFAVFKTWCLTLSVRQQNPDGEKYLRAIKGKFVLTLWHGRIFYLFYHCRNITDFHLLISPSLDGDILARLGQLVGYSVIRGSSFKNAVPSARSLIKVLKREGRVAIIADGSRGPCRQVQPGLLQIAGITGAPVIPISFDASRKWVFNSWDQFVLPVPFTRCTVNTGTPLVVLRRLEDGPLQEKQLELENILNQLTLESG</sequence>
<dbReference type="CDD" id="cd07983">
    <property type="entry name" value="LPLAT_DUF374-like"/>
    <property type="match status" value="1"/>
</dbReference>
<reference evidence="2" key="1">
    <citation type="submission" date="2018-06" db="EMBL/GenBank/DDBJ databases">
        <authorList>
            <person name="Zhirakovskaya E."/>
        </authorList>
    </citation>
    <scope>NUCLEOTIDE SEQUENCE</scope>
</reference>
<organism evidence="2">
    <name type="scientific">hydrothermal vent metagenome</name>
    <dbReference type="NCBI Taxonomy" id="652676"/>
    <lineage>
        <taxon>unclassified sequences</taxon>
        <taxon>metagenomes</taxon>
        <taxon>ecological metagenomes</taxon>
    </lineage>
</organism>
<dbReference type="EMBL" id="UOGG01000192">
    <property type="protein sequence ID" value="VAX32283.1"/>
    <property type="molecule type" value="Genomic_DNA"/>
</dbReference>
<evidence type="ECO:0000313" key="2">
    <source>
        <dbReference type="EMBL" id="VAX32283.1"/>
    </source>
</evidence>
<dbReference type="Pfam" id="PF04028">
    <property type="entry name" value="DUF374"/>
    <property type="match status" value="1"/>
</dbReference>
<gene>
    <name evidence="2" type="ORF">MNBD_NITROSPINAE05-1256</name>
</gene>
<protein>
    <recommendedName>
        <fullName evidence="1">DUF374 domain-containing protein</fullName>
    </recommendedName>
</protein>
<accession>A0A3B1D646</accession>
<dbReference type="InterPro" id="IPR007172">
    <property type="entry name" value="DUF374"/>
</dbReference>
<feature type="domain" description="DUF374" evidence="1">
    <location>
        <begin position="66"/>
        <end position="127"/>
    </location>
</feature>
<dbReference type="AlphaFoldDB" id="A0A3B1D646"/>
<proteinExistence type="predicted"/>
<name>A0A3B1D646_9ZZZZ</name>